<dbReference type="HAMAP" id="MF_01008">
    <property type="entry name" value="MraZ"/>
    <property type="match status" value="1"/>
</dbReference>
<evidence type="ECO:0000313" key="10">
    <source>
        <dbReference type="Proteomes" id="UP001431656"/>
    </source>
</evidence>
<name>A0AAN0MF82_9ACTN</name>
<keyword evidence="6 7" id="KW-0804">Transcription</keyword>
<feature type="domain" description="SpoVT-AbrB" evidence="8">
    <location>
        <begin position="83"/>
        <end position="126"/>
    </location>
</feature>
<keyword evidence="2 7" id="KW-0963">Cytoplasm</keyword>
<dbReference type="GO" id="GO:0009295">
    <property type="term" value="C:nucleoid"/>
    <property type="evidence" value="ECO:0007669"/>
    <property type="project" value="UniProtKB-SubCell"/>
</dbReference>
<evidence type="ECO:0000256" key="4">
    <source>
        <dbReference type="ARBA" id="ARBA00023015"/>
    </source>
</evidence>
<dbReference type="InterPro" id="IPR003444">
    <property type="entry name" value="MraZ"/>
</dbReference>
<dbReference type="PANTHER" id="PTHR34701:SF1">
    <property type="entry name" value="TRANSCRIPTIONAL REGULATOR MRAZ"/>
    <property type="match status" value="1"/>
</dbReference>
<accession>A0AAN0MF82</accession>
<dbReference type="GO" id="GO:0000976">
    <property type="term" value="F:transcription cis-regulatory region binding"/>
    <property type="evidence" value="ECO:0007669"/>
    <property type="project" value="TreeGrafter"/>
</dbReference>
<dbReference type="AlphaFoldDB" id="A0AAN0MF82"/>
<evidence type="ECO:0000256" key="1">
    <source>
        <dbReference type="ARBA" id="ARBA00013860"/>
    </source>
</evidence>
<comment type="subcellular location">
    <subcellularLocation>
        <location evidence="7">Cytoplasm</location>
        <location evidence="7">Nucleoid</location>
    </subcellularLocation>
</comment>
<dbReference type="CDD" id="cd16321">
    <property type="entry name" value="MraZ_C"/>
    <property type="match status" value="1"/>
</dbReference>
<keyword evidence="5 7" id="KW-0238">DNA-binding</keyword>
<dbReference type="InterPro" id="IPR007159">
    <property type="entry name" value="SpoVT-AbrB_dom"/>
</dbReference>
<gene>
    <name evidence="7 9" type="primary">mraZ</name>
    <name evidence="9" type="ORF">brsh051_05200</name>
</gene>
<feature type="domain" description="SpoVT-AbrB" evidence="8">
    <location>
        <begin position="12"/>
        <end position="54"/>
    </location>
</feature>
<dbReference type="InterPro" id="IPR037914">
    <property type="entry name" value="SpoVT-AbrB_sf"/>
</dbReference>
<keyword evidence="3" id="KW-0677">Repeat</keyword>
<sequence length="149" mass="16574">MELGVVPMFLGTHTPKLDDKGRFFLPAKFRDELAEGLVVTRGQDRCLAIYPMATFVAKTQQMASAPATVRQVRDFQRMLASSASDEVPDKQGRISVPAVLRDYAGLDKDIVVVGAIDRVEVWNPQAWEEYSAAQEASFAELNEEIFPIL</sequence>
<evidence type="ECO:0000256" key="5">
    <source>
        <dbReference type="ARBA" id="ARBA00023125"/>
    </source>
</evidence>
<dbReference type="KEGG" id="broo:brsh051_05200"/>
<protein>
    <recommendedName>
        <fullName evidence="1 7">Transcriptional regulator MraZ</fullName>
    </recommendedName>
</protein>
<reference evidence="9" key="1">
    <citation type="journal article" date="2024" name="Int. J. Syst. Evol. Microbiol.">
        <title>Brooklawnia propionicigenes sp. nov., a facultatively anaerobic, propionate-producing bacterium isolated from a methanogenic reactor treating waste from cattle farms.</title>
        <authorList>
            <person name="Akita Y."/>
            <person name="Ueki A."/>
            <person name="Tonouchi A."/>
            <person name="Sugawara Y."/>
            <person name="Honma S."/>
            <person name="Kaku N."/>
            <person name="Ueki K."/>
        </authorList>
    </citation>
    <scope>NUCLEOTIDE SEQUENCE</scope>
    <source>
        <strain evidence="9">SH051</strain>
    </source>
</reference>
<evidence type="ECO:0000256" key="3">
    <source>
        <dbReference type="ARBA" id="ARBA00022737"/>
    </source>
</evidence>
<dbReference type="InterPro" id="IPR038619">
    <property type="entry name" value="MraZ_sf"/>
</dbReference>
<dbReference type="SUPFAM" id="SSF89447">
    <property type="entry name" value="AbrB/MazE/MraZ-like"/>
    <property type="match status" value="1"/>
</dbReference>
<evidence type="ECO:0000256" key="7">
    <source>
        <dbReference type="HAMAP-Rule" id="MF_01008"/>
    </source>
</evidence>
<dbReference type="Pfam" id="PF02381">
    <property type="entry name" value="MraZ"/>
    <property type="match status" value="2"/>
</dbReference>
<evidence type="ECO:0000313" key="9">
    <source>
        <dbReference type="EMBL" id="BEH01239.1"/>
    </source>
</evidence>
<dbReference type="GO" id="GO:2000143">
    <property type="term" value="P:negative regulation of DNA-templated transcription initiation"/>
    <property type="evidence" value="ECO:0007669"/>
    <property type="project" value="TreeGrafter"/>
</dbReference>
<dbReference type="CDD" id="cd16320">
    <property type="entry name" value="MraZ_N"/>
    <property type="match status" value="1"/>
</dbReference>
<evidence type="ECO:0000256" key="2">
    <source>
        <dbReference type="ARBA" id="ARBA00022490"/>
    </source>
</evidence>
<keyword evidence="4 7" id="KW-0805">Transcription regulation</keyword>
<dbReference type="GO" id="GO:0005737">
    <property type="term" value="C:cytoplasm"/>
    <property type="evidence" value="ECO:0007669"/>
    <property type="project" value="UniProtKB-UniRule"/>
</dbReference>
<dbReference type="InterPro" id="IPR035644">
    <property type="entry name" value="MraZ_C"/>
</dbReference>
<dbReference type="PANTHER" id="PTHR34701">
    <property type="entry name" value="TRANSCRIPTIONAL REGULATOR MRAZ"/>
    <property type="match status" value="1"/>
</dbReference>
<proteinExistence type="inferred from homology"/>
<comment type="similarity">
    <text evidence="7">Belongs to the MraZ family.</text>
</comment>
<organism evidence="9 10">
    <name type="scientific">Brooklawnia propionicigenes</name>
    <dbReference type="NCBI Taxonomy" id="3041175"/>
    <lineage>
        <taxon>Bacteria</taxon>
        <taxon>Bacillati</taxon>
        <taxon>Actinomycetota</taxon>
        <taxon>Actinomycetes</taxon>
        <taxon>Propionibacteriales</taxon>
        <taxon>Propionibacteriaceae</taxon>
        <taxon>Brooklawnia</taxon>
    </lineage>
</organism>
<dbReference type="InterPro" id="IPR020603">
    <property type="entry name" value="MraZ_dom"/>
</dbReference>
<dbReference type="GO" id="GO:0003700">
    <property type="term" value="F:DNA-binding transcription factor activity"/>
    <property type="evidence" value="ECO:0007669"/>
    <property type="project" value="UniProtKB-UniRule"/>
</dbReference>
<evidence type="ECO:0000256" key="6">
    <source>
        <dbReference type="ARBA" id="ARBA00023163"/>
    </source>
</evidence>
<dbReference type="PROSITE" id="PS51740">
    <property type="entry name" value="SPOVT_ABRB"/>
    <property type="match status" value="2"/>
</dbReference>
<evidence type="ECO:0000259" key="8">
    <source>
        <dbReference type="PROSITE" id="PS51740"/>
    </source>
</evidence>
<dbReference type="NCBIfam" id="TIGR00242">
    <property type="entry name" value="division/cell wall cluster transcriptional repressor MraZ"/>
    <property type="match status" value="1"/>
</dbReference>
<comment type="subunit">
    <text evidence="7">Forms oligomers.</text>
</comment>
<dbReference type="Proteomes" id="UP001431656">
    <property type="component" value="Chromosome"/>
</dbReference>
<keyword evidence="10" id="KW-1185">Reference proteome</keyword>
<dbReference type="EMBL" id="AP028056">
    <property type="protein sequence ID" value="BEH01239.1"/>
    <property type="molecule type" value="Genomic_DNA"/>
</dbReference>
<dbReference type="InterPro" id="IPR035642">
    <property type="entry name" value="MraZ_N"/>
</dbReference>
<dbReference type="Gene3D" id="3.40.1550.20">
    <property type="entry name" value="Transcriptional regulator MraZ domain"/>
    <property type="match status" value="1"/>
</dbReference>